<protein>
    <submittedName>
        <fullName evidence="2">Uncharacterized protein</fullName>
    </submittedName>
</protein>
<dbReference type="AlphaFoldDB" id="A0A8F5GZA2"/>
<evidence type="ECO:0000256" key="1">
    <source>
        <dbReference type="SAM" id="Phobius"/>
    </source>
</evidence>
<keyword evidence="1" id="KW-1133">Transmembrane helix</keyword>
<evidence type="ECO:0000313" key="2">
    <source>
        <dbReference type="EMBL" id="QXJ34891.1"/>
    </source>
</evidence>
<keyword evidence="1" id="KW-0812">Transmembrane</keyword>
<gene>
    <name evidence="2" type="ORF">J5U22_01438</name>
</gene>
<sequence length="46" mass="5468">MLSLEEFRVRSRTCDVRKELVLVLISYLLLNVWFLVRSWSEVVGVL</sequence>
<evidence type="ECO:0000313" key="3">
    <source>
        <dbReference type="Proteomes" id="UP000694036"/>
    </source>
</evidence>
<keyword evidence="3" id="KW-1185">Reference proteome</keyword>
<organism evidence="2 3">
    <name type="scientific">Saccharolobus shibatae</name>
    <dbReference type="NCBI Taxonomy" id="2286"/>
    <lineage>
        <taxon>Archaea</taxon>
        <taxon>Thermoproteota</taxon>
        <taxon>Thermoprotei</taxon>
        <taxon>Sulfolobales</taxon>
        <taxon>Sulfolobaceae</taxon>
        <taxon>Saccharolobus</taxon>
    </lineage>
</organism>
<dbReference type="EMBL" id="CP077713">
    <property type="protein sequence ID" value="QXJ34891.1"/>
    <property type="molecule type" value="Genomic_DNA"/>
</dbReference>
<accession>A0A8F5GZA2</accession>
<name>A0A8F5GZA2_9CREN</name>
<reference evidence="2 3" key="1">
    <citation type="journal article" date="2021" name="Environ. Microbiol.">
        <title>New insights into the diversity and evolution of the archaeal mobilome from three complete genomes of Saccharolobus shibatae.</title>
        <authorList>
            <person name="Medvedeva S."/>
            <person name="Brandt D."/>
            <person name="Cvirkaite-Krupovic V."/>
            <person name="Liu Y."/>
            <person name="Severinov K."/>
            <person name="Ishino S."/>
            <person name="Ishino Y."/>
            <person name="Prangishvili D."/>
            <person name="Kalinowski J."/>
            <person name="Krupovic M."/>
        </authorList>
    </citation>
    <scope>NUCLEOTIDE SEQUENCE [LARGE SCALE GENOMIC DNA]</scope>
    <source>
        <strain evidence="2 3">S38A</strain>
    </source>
</reference>
<dbReference type="Proteomes" id="UP000694036">
    <property type="component" value="Chromosome"/>
</dbReference>
<keyword evidence="1" id="KW-0472">Membrane</keyword>
<proteinExistence type="predicted"/>
<feature type="transmembrane region" description="Helical" evidence="1">
    <location>
        <begin position="20"/>
        <end position="40"/>
    </location>
</feature>